<dbReference type="InterPro" id="IPR029060">
    <property type="entry name" value="PIN-like_dom_sf"/>
</dbReference>
<dbReference type="InterPro" id="IPR002716">
    <property type="entry name" value="PIN_dom"/>
</dbReference>
<organism evidence="6 7">
    <name type="scientific">Brachybacterium epidermidis</name>
    <dbReference type="NCBI Taxonomy" id="2781983"/>
    <lineage>
        <taxon>Bacteria</taxon>
        <taxon>Bacillati</taxon>
        <taxon>Actinomycetota</taxon>
        <taxon>Actinomycetes</taxon>
        <taxon>Micrococcales</taxon>
        <taxon>Dermabacteraceae</taxon>
        <taxon>Brachybacterium</taxon>
    </lineage>
</organism>
<gene>
    <name evidence="6" type="ORF">IOE58_06660</name>
</gene>
<evidence type="ECO:0000256" key="3">
    <source>
        <dbReference type="ARBA" id="ARBA00022801"/>
    </source>
</evidence>
<dbReference type="PANTHER" id="PTHR34610:SF3">
    <property type="entry name" value="SSL7007 PROTEIN"/>
    <property type="match status" value="1"/>
</dbReference>
<evidence type="ECO:0000313" key="6">
    <source>
        <dbReference type="EMBL" id="MBE9403881.1"/>
    </source>
</evidence>
<accession>A0ABR9W0B0</accession>
<proteinExistence type="predicted"/>
<keyword evidence="1" id="KW-0540">Nuclease</keyword>
<evidence type="ECO:0000256" key="2">
    <source>
        <dbReference type="ARBA" id="ARBA00022723"/>
    </source>
</evidence>
<dbReference type="PANTHER" id="PTHR34610">
    <property type="entry name" value="SSL7007 PROTEIN"/>
    <property type="match status" value="1"/>
</dbReference>
<evidence type="ECO:0000313" key="7">
    <source>
        <dbReference type="Proteomes" id="UP000644727"/>
    </source>
</evidence>
<dbReference type="InterPro" id="IPR002850">
    <property type="entry name" value="PIN_toxin-like"/>
</dbReference>
<dbReference type="EMBL" id="JADEYR010000005">
    <property type="protein sequence ID" value="MBE9403881.1"/>
    <property type="molecule type" value="Genomic_DNA"/>
</dbReference>
<reference evidence="6 7" key="1">
    <citation type="submission" date="2020-10" db="EMBL/GenBank/DDBJ databases">
        <title>Draft genome and description of Brachybacterium epidermidis sp nov.</title>
        <authorList>
            <person name="Boxberger M."/>
            <person name="La Scola B."/>
        </authorList>
    </citation>
    <scope>NUCLEOTIDE SEQUENCE [LARGE SCALE GENOMIC DNA]</scope>
    <source>
        <strain evidence="6 7">Marseille-Q2903</strain>
    </source>
</reference>
<dbReference type="RefSeq" id="WP_193865628.1">
    <property type="nucleotide sequence ID" value="NZ_JADEYR010000005.1"/>
</dbReference>
<name>A0ABR9W0B0_9MICO</name>
<dbReference type="Pfam" id="PF13470">
    <property type="entry name" value="PIN_3"/>
    <property type="match status" value="1"/>
</dbReference>
<protein>
    <submittedName>
        <fullName evidence="6">PIN domain-containing protein</fullName>
    </submittedName>
</protein>
<keyword evidence="3" id="KW-0378">Hydrolase</keyword>
<feature type="domain" description="PIN" evidence="5">
    <location>
        <begin position="3"/>
        <end position="115"/>
    </location>
</feature>
<sequence length="195" mass="21577">MYRAVLDTCVLVPDLQRDFLLQIAAEHGFAPLWGTGIITELEYVLRRLDERRGLTANHDARQRLLRQMDEAFPGSTIIAPKSGTYPYDLRDPDDGHVAHAAIMGKADAIVTDDRRSGLASCAALQEATVEVLSAQDFAANTVIAHRAEAVRALQILASRRQRPPQSPRQLLVQLRNRHGLDEVYEHLAPAVPSQG</sequence>
<keyword evidence="7" id="KW-1185">Reference proteome</keyword>
<keyword evidence="4" id="KW-0460">Magnesium</keyword>
<comment type="caution">
    <text evidence="6">The sequence shown here is derived from an EMBL/GenBank/DDBJ whole genome shotgun (WGS) entry which is preliminary data.</text>
</comment>
<dbReference type="SUPFAM" id="SSF88723">
    <property type="entry name" value="PIN domain-like"/>
    <property type="match status" value="1"/>
</dbReference>
<evidence type="ECO:0000256" key="4">
    <source>
        <dbReference type="ARBA" id="ARBA00022842"/>
    </source>
</evidence>
<keyword evidence="2" id="KW-0479">Metal-binding</keyword>
<evidence type="ECO:0000259" key="5">
    <source>
        <dbReference type="Pfam" id="PF13470"/>
    </source>
</evidence>
<evidence type="ECO:0000256" key="1">
    <source>
        <dbReference type="ARBA" id="ARBA00022722"/>
    </source>
</evidence>
<dbReference type="Proteomes" id="UP000644727">
    <property type="component" value="Unassembled WGS sequence"/>
</dbReference>